<feature type="transmembrane region" description="Helical" evidence="1">
    <location>
        <begin position="18"/>
        <end position="39"/>
    </location>
</feature>
<evidence type="ECO:0008006" key="4">
    <source>
        <dbReference type="Google" id="ProtNLM"/>
    </source>
</evidence>
<keyword evidence="1" id="KW-0472">Membrane</keyword>
<reference evidence="3" key="1">
    <citation type="journal article" date="2019" name="Int. J. Syst. Evol. Microbiol.">
        <title>The Global Catalogue of Microorganisms (GCM) 10K type strain sequencing project: providing services to taxonomists for standard genome sequencing and annotation.</title>
        <authorList>
            <consortium name="The Broad Institute Genomics Platform"/>
            <consortium name="The Broad Institute Genome Sequencing Center for Infectious Disease"/>
            <person name="Wu L."/>
            <person name="Ma J."/>
        </authorList>
    </citation>
    <scope>NUCLEOTIDE SEQUENCE [LARGE SCALE GENOMIC DNA]</scope>
    <source>
        <strain evidence="3">CGMCC 1.1927</strain>
    </source>
</reference>
<feature type="transmembrane region" description="Helical" evidence="1">
    <location>
        <begin position="59"/>
        <end position="80"/>
    </location>
</feature>
<name>A0ABQ1X987_9MICC</name>
<accession>A0ABQ1X987</accession>
<gene>
    <name evidence="2" type="ORF">GCM10011577_01180</name>
</gene>
<evidence type="ECO:0000313" key="3">
    <source>
        <dbReference type="Proteomes" id="UP000596938"/>
    </source>
</evidence>
<sequence>MADHRAETTTQAQYPWRAVIRTIVQVGIPAFLAFALLLPEIVQAFLDQFGEQLPEGFRLWLLGVAALVTGVAAVITRIMALPRAIDFARRYLPWLAPDKQ</sequence>
<keyword evidence="3" id="KW-1185">Reference proteome</keyword>
<proteinExistence type="predicted"/>
<organism evidence="2 3">
    <name type="scientific">Pseudarthrobacter polychromogenes</name>
    <dbReference type="NCBI Taxonomy" id="1676"/>
    <lineage>
        <taxon>Bacteria</taxon>
        <taxon>Bacillati</taxon>
        <taxon>Actinomycetota</taxon>
        <taxon>Actinomycetes</taxon>
        <taxon>Micrococcales</taxon>
        <taxon>Micrococcaceae</taxon>
        <taxon>Pseudarthrobacter</taxon>
    </lineage>
</organism>
<dbReference type="EMBL" id="BMKU01000001">
    <property type="protein sequence ID" value="GGG83518.1"/>
    <property type="molecule type" value="Genomic_DNA"/>
</dbReference>
<dbReference type="RefSeq" id="WP_188808621.1">
    <property type="nucleotide sequence ID" value="NZ_BAAAWV010000001.1"/>
</dbReference>
<protein>
    <recommendedName>
        <fullName evidence="4">Holin</fullName>
    </recommendedName>
</protein>
<evidence type="ECO:0000313" key="2">
    <source>
        <dbReference type="EMBL" id="GGG83518.1"/>
    </source>
</evidence>
<dbReference type="Proteomes" id="UP000596938">
    <property type="component" value="Unassembled WGS sequence"/>
</dbReference>
<keyword evidence="1" id="KW-0812">Transmembrane</keyword>
<evidence type="ECO:0000256" key="1">
    <source>
        <dbReference type="SAM" id="Phobius"/>
    </source>
</evidence>
<comment type="caution">
    <text evidence="2">The sequence shown here is derived from an EMBL/GenBank/DDBJ whole genome shotgun (WGS) entry which is preliminary data.</text>
</comment>
<keyword evidence="1" id="KW-1133">Transmembrane helix</keyword>